<evidence type="ECO:0000313" key="6">
    <source>
        <dbReference type="Proteomes" id="UP000504632"/>
    </source>
</evidence>
<keyword evidence="3" id="KW-0472">Membrane</keyword>
<evidence type="ECO:0000259" key="5">
    <source>
        <dbReference type="PROSITE" id="PS50050"/>
    </source>
</evidence>
<keyword evidence="1" id="KW-1015">Disulfide bond</keyword>
<evidence type="ECO:0000256" key="1">
    <source>
        <dbReference type="PROSITE-ProRule" id="PRU00206"/>
    </source>
</evidence>
<keyword evidence="3" id="KW-0812">Transmembrane</keyword>
<dbReference type="Gene3D" id="2.10.50.10">
    <property type="entry name" value="Tumor Necrosis Factor Receptor, subunit A, domain 2"/>
    <property type="match status" value="2"/>
</dbReference>
<keyword evidence="7" id="KW-0675">Receptor</keyword>
<dbReference type="FunCoup" id="A0A6J2VSG7">
    <property type="interactions" value="511"/>
</dbReference>
<feature type="transmembrane region" description="Helical" evidence="3">
    <location>
        <begin position="180"/>
        <end position="203"/>
    </location>
</feature>
<dbReference type="PANTHER" id="PTHR47139">
    <property type="entry name" value="TUMOR NECROSIS FACTOR RECEPTOR SUPERFAMILY MEMBER 9"/>
    <property type="match status" value="1"/>
</dbReference>
<sequence>MLFFCGVVLFLSILVAPVHGVDPHCEDWIPLGTNVCCKKCQPGHRLWKTCGNATETLCQPCQKDEYLPAGDQRSCLRCTQCIGPQIEKMACNASRDTVCDCKTGLRCGDSQCSYCVQECGKGEQPTDSRTCEPCPNGTFNDQIHKTCRPWTDGCPEGKRIVTPGTAISDAICGSDISSELAVLITIFCMSVLICSVVPLCVMIRYKRKKLIKNTPGSEAQPEPRQEVLQEECSFCFPQQEHGGSSLSSIASLDSEEKLLSV</sequence>
<organism evidence="6 7">
    <name type="scientific">Chanos chanos</name>
    <name type="common">Milkfish</name>
    <name type="synonym">Mugil chanos</name>
    <dbReference type="NCBI Taxonomy" id="29144"/>
    <lineage>
        <taxon>Eukaryota</taxon>
        <taxon>Metazoa</taxon>
        <taxon>Chordata</taxon>
        <taxon>Craniata</taxon>
        <taxon>Vertebrata</taxon>
        <taxon>Euteleostomi</taxon>
        <taxon>Actinopterygii</taxon>
        <taxon>Neopterygii</taxon>
        <taxon>Teleostei</taxon>
        <taxon>Ostariophysi</taxon>
        <taxon>Gonorynchiformes</taxon>
        <taxon>Chanidae</taxon>
        <taxon>Chanos</taxon>
    </lineage>
</organism>
<feature type="disulfide bond" evidence="1">
    <location>
        <begin position="81"/>
        <end position="99"/>
    </location>
</feature>
<dbReference type="SMART" id="SM00208">
    <property type="entry name" value="TNFR"/>
    <property type="match status" value="2"/>
</dbReference>
<dbReference type="SUPFAM" id="SSF57586">
    <property type="entry name" value="TNF receptor-like"/>
    <property type="match status" value="2"/>
</dbReference>
<dbReference type="Pfam" id="PF00020">
    <property type="entry name" value="TNFR_c6"/>
    <property type="match status" value="2"/>
</dbReference>
<keyword evidence="4" id="KW-0732">Signal</keyword>
<evidence type="ECO:0000256" key="4">
    <source>
        <dbReference type="SAM" id="SignalP"/>
    </source>
</evidence>
<dbReference type="Proteomes" id="UP000504632">
    <property type="component" value="Chromosome 6"/>
</dbReference>
<dbReference type="AlphaFoldDB" id="A0A6J2VSG7"/>
<dbReference type="OrthoDB" id="9423210at2759"/>
<evidence type="ECO:0000313" key="7">
    <source>
        <dbReference type="RefSeq" id="XP_030634146.1"/>
    </source>
</evidence>
<dbReference type="GeneID" id="115815328"/>
<reference evidence="7" key="1">
    <citation type="submission" date="2025-08" db="UniProtKB">
        <authorList>
            <consortium name="RefSeq"/>
        </authorList>
    </citation>
    <scope>IDENTIFICATION</scope>
</reference>
<comment type="caution">
    <text evidence="1">Lacks conserved residue(s) required for the propagation of feature annotation.</text>
</comment>
<dbReference type="PROSITE" id="PS50050">
    <property type="entry name" value="TNFR_NGFR_2"/>
    <property type="match status" value="1"/>
</dbReference>
<feature type="signal peptide" evidence="4">
    <location>
        <begin position="1"/>
        <end position="20"/>
    </location>
</feature>
<dbReference type="PANTHER" id="PTHR47139:SF4">
    <property type="entry name" value="TUMOR NECROSIS FACTOR RECEPTOR SUPERFAMILY MEMBER 9 ISOFORM X1-RELATED"/>
    <property type="match status" value="1"/>
</dbReference>
<dbReference type="RefSeq" id="XP_030634146.1">
    <property type="nucleotide sequence ID" value="XM_030778286.1"/>
</dbReference>
<feature type="region of interest" description="Disordered" evidence="2">
    <location>
        <begin position="239"/>
        <end position="261"/>
    </location>
</feature>
<dbReference type="InterPro" id="IPR001368">
    <property type="entry name" value="TNFR/NGFR_Cys_rich_reg"/>
</dbReference>
<feature type="disulfide bond" evidence="1">
    <location>
        <begin position="78"/>
        <end position="91"/>
    </location>
</feature>
<dbReference type="PROSITE" id="PS00652">
    <property type="entry name" value="TNFR_NGFR_1"/>
    <property type="match status" value="1"/>
</dbReference>
<evidence type="ECO:0000256" key="2">
    <source>
        <dbReference type="SAM" id="MobiDB-lite"/>
    </source>
</evidence>
<dbReference type="GO" id="GO:0042127">
    <property type="term" value="P:regulation of cell population proliferation"/>
    <property type="evidence" value="ECO:0007669"/>
    <property type="project" value="TreeGrafter"/>
</dbReference>
<feature type="chain" id="PRO_5026824634" evidence="4">
    <location>
        <begin position="21"/>
        <end position="261"/>
    </location>
</feature>
<keyword evidence="3" id="KW-1133">Transmembrane helix</keyword>
<evidence type="ECO:0000256" key="3">
    <source>
        <dbReference type="SAM" id="Phobius"/>
    </source>
</evidence>
<dbReference type="GO" id="GO:0038023">
    <property type="term" value="F:signaling receptor activity"/>
    <property type="evidence" value="ECO:0007669"/>
    <property type="project" value="TreeGrafter"/>
</dbReference>
<dbReference type="SMART" id="SM01411">
    <property type="entry name" value="Ephrin_rec_like"/>
    <property type="match status" value="1"/>
</dbReference>
<feature type="domain" description="TNFR-Cys" evidence="5">
    <location>
        <begin position="60"/>
        <end position="99"/>
    </location>
</feature>
<dbReference type="InParanoid" id="A0A6J2VSG7"/>
<accession>A0A6J2VSG7</accession>
<keyword evidence="6" id="KW-1185">Reference proteome</keyword>
<name>A0A6J2VSG7_CHACN</name>
<dbReference type="CTD" id="100151629"/>
<proteinExistence type="predicted"/>
<feature type="repeat" description="TNFR-Cys" evidence="1">
    <location>
        <begin position="60"/>
        <end position="99"/>
    </location>
</feature>
<protein>
    <submittedName>
        <fullName evidence="7">Tumor necrosis factor receptor superfamily member 9b</fullName>
    </submittedName>
</protein>
<gene>
    <name evidence="7" type="primary">tnfrsf9b</name>
</gene>